<dbReference type="Gene3D" id="3.80.10.10">
    <property type="entry name" value="Ribonuclease Inhibitor"/>
    <property type="match status" value="2"/>
</dbReference>
<dbReference type="GO" id="GO:0009409">
    <property type="term" value="P:response to cold"/>
    <property type="evidence" value="ECO:0007669"/>
    <property type="project" value="UniProtKB-ARBA"/>
</dbReference>
<evidence type="ECO:0000256" key="6">
    <source>
        <dbReference type="ARBA" id="ARBA00022527"/>
    </source>
</evidence>
<evidence type="ECO:0000256" key="18">
    <source>
        <dbReference type="ARBA" id="ARBA00023170"/>
    </source>
</evidence>
<feature type="domain" description="Protein kinase" evidence="26">
    <location>
        <begin position="625"/>
        <end position="899"/>
    </location>
</feature>
<keyword evidence="19" id="KW-0325">Glycoprotein</keyword>
<dbReference type="InterPro" id="IPR017441">
    <property type="entry name" value="Protein_kinase_ATP_BS"/>
</dbReference>
<comment type="catalytic activity">
    <reaction evidence="20">
        <text>L-threonyl-[protein] + ATP = O-phospho-L-threonyl-[protein] + ADP + H(+)</text>
        <dbReference type="Rhea" id="RHEA:46608"/>
        <dbReference type="Rhea" id="RHEA-COMP:11060"/>
        <dbReference type="Rhea" id="RHEA-COMP:11605"/>
        <dbReference type="ChEBI" id="CHEBI:15378"/>
        <dbReference type="ChEBI" id="CHEBI:30013"/>
        <dbReference type="ChEBI" id="CHEBI:30616"/>
        <dbReference type="ChEBI" id="CHEBI:61977"/>
        <dbReference type="ChEBI" id="CHEBI:456216"/>
        <dbReference type="EC" id="2.7.11.1"/>
    </reaction>
</comment>
<keyword evidence="16 24" id="KW-1133">Transmembrane helix</keyword>
<feature type="region of interest" description="Disordered" evidence="23">
    <location>
        <begin position="898"/>
        <end position="918"/>
    </location>
</feature>
<evidence type="ECO:0000259" key="26">
    <source>
        <dbReference type="PROSITE" id="PS50011"/>
    </source>
</evidence>
<feature type="chain" id="PRO_5029465050" description="non-specific serine/threonine protein kinase" evidence="25">
    <location>
        <begin position="34"/>
        <end position="918"/>
    </location>
</feature>
<dbReference type="Pfam" id="PF13855">
    <property type="entry name" value="LRR_8"/>
    <property type="match status" value="1"/>
</dbReference>
<dbReference type="PANTHER" id="PTHR48056:SF63">
    <property type="entry name" value="PROTEIN KINASE DOMAIN-CONTAINING PROTEIN"/>
    <property type="match status" value="1"/>
</dbReference>
<dbReference type="InterPro" id="IPR008271">
    <property type="entry name" value="Ser/Thr_kinase_AS"/>
</dbReference>
<evidence type="ECO:0000256" key="17">
    <source>
        <dbReference type="ARBA" id="ARBA00023136"/>
    </source>
</evidence>
<dbReference type="InterPro" id="IPR001611">
    <property type="entry name" value="Leu-rich_rpt"/>
</dbReference>
<keyword evidence="7" id="KW-0597">Phosphoprotein</keyword>
<evidence type="ECO:0000256" key="22">
    <source>
        <dbReference type="PROSITE-ProRule" id="PRU10141"/>
    </source>
</evidence>
<evidence type="ECO:0000256" key="23">
    <source>
        <dbReference type="SAM" id="MobiDB-lite"/>
    </source>
</evidence>
<evidence type="ECO:0000256" key="1">
    <source>
        <dbReference type="ARBA" id="ARBA00004251"/>
    </source>
</evidence>
<proteinExistence type="inferred from homology"/>
<keyword evidence="14" id="KW-0418">Kinase</keyword>
<dbReference type="Pfam" id="PF00560">
    <property type="entry name" value="LRR_1"/>
    <property type="match status" value="5"/>
</dbReference>
<evidence type="ECO:0000256" key="19">
    <source>
        <dbReference type="ARBA" id="ARBA00023180"/>
    </source>
</evidence>
<dbReference type="Pfam" id="PF08263">
    <property type="entry name" value="LRRNT_2"/>
    <property type="match status" value="1"/>
</dbReference>
<dbReference type="SMART" id="SM00369">
    <property type="entry name" value="LRR_TYP"/>
    <property type="match status" value="4"/>
</dbReference>
<dbReference type="OrthoDB" id="1896041at2759"/>
<dbReference type="FunFam" id="3.30.200.20:FF:000260">
    <property type="entry name" value="LRR receptor-like serine/threonine-protein kinase RPK2"/>
    <property type="match status" value="1"/>
</dbReference>
<dbReference type="GO" id="GO:0005524">
    <property type="term" value="F:ATP binding"/>
    <property type="evidence" value="ECO:0007669"/>
    <property type="project" value="UniProtKB-UniRule"/>
</dbReference>
<dbReference type="Proteomes" id="UP000663760">
    <property type="component" value="Chromosome 3"/>
</dbReference>
<keyword evidence="17 24" id="KW-0472">Membrane</keyword>
<comment type="similarity">
    <text evidence="2">Belongs to the protein kinase superfamily. Ser/Thr protein kinase family.</text>
</comment>
<dbReference type="PROSITE" id="PS50011">
    <property type="entry name" value="PROTEIN_KINASE_DOM"/>
    <property type="match status" value="1"/>
</dbReference>
<keyword evidence="11 25" id="KW-0732">Signal</keyword>
<reference evidence="27" key="1">
    <citation type="submission" date="2020-02" db="EMBL/GenBank/DDBJ databases">
        <authorList>
            <person name="Scholz U."/>
            <person name="Mascher M."/>
            <person name="Fiebig A."/>
        </authorList>
    </citation>
    <scope>NUCLEOTIDE SEQUENCE</scope>
</reference>
<keyword evidence="10 24" id="KW-0812">Transmembrane</keyword>
<feature type="transmembrane region" description="Helical" evidence="24">
    <location>
        <begin position="559"/>
        <end position="581"/>
    </location>
</feature>
<dbReference type="InterPro" id="IPR032675">
    <property type="entry name" value="LRR_dom_sf"/>
</dbReference>
<dbReference type="EC" id="2.7.11.1" evidence="3"/>
<evidence type="ECO:0000313" key="27">
    <source>
        <dbReference type="EMBL" id="CAA7393427.1"/>
    </source>
</evidence>
<evidence type="ECO:0000256" key="25">
    <source>
        <dbReference type="SAM" id="SignalP"/>
    </source>
</evidence>
<keyword evidence="4" id="KW-0217">Developmental protein</keyword>
<accession>A0A7I8K7F1</accession>
<evidence type="ECO:0000256" key="14">
    <source>
        <dbReference type="ARBA" id="ARBA00022777"/>
    </source>
</evidence>
<evidence type="ECO:0000256" key="24">
    <source>
        <dbReference type="SAM" id="Phobius"/>
    </source>
</evidence>
<dbReference type="SUPFAM" id="SSF52047">
    <property type="entry name" value="RNI-like"/>
    <property type="match status" value="1"/>
</dbReference>
<dbReference type="SMART" id="SM00220">
    <property type="entry name" value="S_TKc"/>
    <property type="match status" value="1"/>
</dbReference>
<evidence type="ECO:0000256" key="3">
    <source>
        <dbReference type="ARBA" id="ARBA00012513"/>
    </source>
</evidence>
<dbReference type="PROSITE" id="PS00108">
    <property type="entry name" value="PROTEIN_KINASE_ST"/>
    <property type="match status" value="1"/>
</dbReference>
<keyword evidence="18" id="KW-0675">Receptor</keyword>
<protein>
    <recommendedName>
        <fullName evidence="3">non-specific serine/threonine protein kinase</fullName>
        <ecNumber evidence="3">2.7.11.1</ecNumber>
    </recommendedName>
</protein>
<organism evidence="27 28">
    <name type="scientific">Spirodela intermedia</name>
    <name type="common">Intermediate duckweed</name>
    <dbReference type="NCBI Taxonomy" id="51605"/>
    <lineage>
        <taxon>Eukaryota</taxon>
        <taxon>Viridiplantae</taxon>
        <taxon>Streptophyta</taxon>
        <taxon>Embryophyta</taxon>
        <taxon>Tracheophyta</taxon>
        <taxon>Spermatophyta</taxon>
        <taxon>Magnoliopsida</taxon>
        <taxon>Liliopsida</taxon>
        <taxon>Araceae</taxon>
        <taxon>Lemnoideae</taxon>
        <taxon>Spirodela</taxon>
    </lineage>
</organism>
<evidence type="ECO:0000256" key="10">
    <source>
        <dbReference type="ARBA" id="ARBA00022692"/>
    </source>
</evidence>
<dbReference type="SUPFAM" id="SSF56112">
    <property type="entry name" value="Protein kinase-like (PK-like)"/>
    <property type="match status" value="1"/>
</dbReference>
<evidence type="ECO:0000256" key="13">
    <source>
        <dbReference type="ARBA" id="ARBA00022741"/>
    </source>
</evidence>
<dbReference type="Gene3D" id="3.30.200.20">
    <property type="entry name" value="Phosphorylase Kinase, domain 1"/>
    <property type="match status" value="1"/>
</dbReference>
<dbReference type="InterPro" id="IPR013210">
    <property type="entry name" value="LRR_N_plant-typ"/>
</dbReference>
<dbReference type="InterPro" id="IPR050647">
    <property type="entry name" value="Plant_LRR-RLKs"/>
</dbReference>
<dbReference type="GO" id="GO:0048508">
    <property type="term" value="P:embryonic meristem development"/>
    <property type="evidence" value="ECO:0007669"/>
    <property type="project" value="UniProtKB-ARBA"/>
</dbReference>
<keyword evidence="9" id="KW-0808">Transferase</keyword>
<keyword evidence="6" id="KW-0723">Serine/threonine-protein kinase</keyword>
<evidence type="ECO:0000256" key="5">
    <source>
        <dbReference type="ARBA" id="ARBA00022475"/>
    </source>
</evidence>
<comment type="subcellular location">
    <subcellularLocation>
        <location evidence="1">Cell membrane</location>
        <topology evidence="1">Single-pass type I membrane protein</topology>
    </subcellularLocation>
</comment>
<dbReference type="EMBL" id="LR746266">
    <property type="protein sequence ID" value="CAA7393427.1"/>
    <property type="molecule type" value="Genomic_DNA"/>
</dbReference>
<name>A0A7I8K7F1_SPIIN</name>
<feature type="binding site" evidence="22">
    <location>
        <position position="653"/>
    </location>
    <ligand>
        <name>ATP</name>
        <dbReference type="ChEBI" id="CHEBI:30616"/>
    </ligand>
</feature>
<sequence length="918" mass="99042">MRRRRWLLGTISSRCSLFASILILLAPICLSSAEQDPAAAERAALLQFKSGVSSDPTGLLSLWRDSAGSDHCSWPGVSCDARSRVSAVDISGGGGDRLLDSALPAPLRWKCSDPAARLAGRLSPAVGRLSELKMLALPCHSFDGEIPGEIWGLQNLEVLDLQGNSISGVLPSRLPEGLRVLNLALNRIRGEVPSSLSRCLNLEMVDLSGNHINGAVPPFFTHLPKLRVLSLSFNRLRGSVPGEIGKGCRSLEHLDLSGNLLVGEIPASLGNCGELRSLLLFSNLLGGLLPPEIGRLTRLQILDVSMNRLSGPVPKELGNCIELSVLVLSNAYRPIGVGGGGCHGNESNHFGGGLPESVTGLSMLRVLWAPRSKLKGRIPSHWGACERLQVLNLAQNLFTGNIPAGLERCKNLKYLNLSSNFLTGRLKEGLPVHSMNVFDVGGNRLSGGPVPRFSSNFLCSSTKFLAVDDRHLSSAYCSFVASSLSSSRSDQFTVLQRSTEPPPSLPIVPGQQKEQAYSAFMAAPLNVRRVALGSPQLYNSTPPEGSPEKSRRFLSSIEIASVVSAAAIVAVLLGLIVLYVYTRNCAAPRAAAAAAGSFGNRELTLFTDIGVPLTYERVVRATGGFNASNCIGSGGFGATYKAEISPGVVVAIKRLSIGRFQGVQQFHAEIKTLGRWRHPNLVTLIGFHVSEAEMFLIYNFLPGGNLERFIQARRNTAADWWRLHRIALDVAQALTYLHDDCSPRILHRDVKPSNILLDKELNAYLSDFGLARLLGSSETHATTGVAGTFGYVAPEYAMTCRVSDKADVYSYGVVLLELLSDKKALDPSFSQYGNGFNIVAWGSMLLQRGKAREFFADGLWDTAPHDDLVETLHLGVMCTLDSMSIRPTMKQVVQRLKQLRPPQPPPPPPPPSPPPCVS</sequence>
<keyword evidence="8" id="KW-0433">Leucine-rich repeat</keyword>
<feature type="signal peptide" evidence="25">
    <location>
        <begin position="1"/>
        <end position="33"/>
    </location>
</feature>
<dbReference type="FunFam" id="1.10.510.10:FF:000192">
    <property type="entry name" value="LRR receptor-like serine/threonine-protein kinase RPK2"/>
    <property type="match status" value="1"/>
</dbReference>
<dbReference type="FunFam" id="3.80.10.10:FF:000275">
    <property type="entry name" value="Leucine-rich repeat receptor-like protein kinase"/>
    <property type="match status" value="1"/>
</dbReference>
<dbReference type="FunFam" id="3.80.10.10:FF:000041">
    <property type="entry name" value="LRR receptor-like serine/threonine-protein kinase ERECTA"/>
    <property type="match status" value="1"/>
</dbReference>
<dbReference type="PROSITE" id="PS00107">
    <property type="entry name" value="PROTEIN_KINASE_ATP"/>
    <property type="match status" value="1"/>
</dbReference>
<evidence type="ECO:0000256" key="15">
    <source>
        <dbReference type="ARBA" id="ARBA00022840"/>
    </source>
</evidence>
<dbReference type="GO" id="GO:0009942">
    <property type="term" value="P:longitudinal axis specification"/>
    <property type="evidence" value="ECO:0007669"/>
    <property type="project" value="UniProtKB-ARBA"/>
</dbReference>
<dbReference type="AlphaFoldDB" id="A0A7I8K7F1"/>
<dbReference type="InterPro" id="IPR011009">
    <property type="entry name" value="Kinase-like_dom_sf"/>
</dbReference>
<dbReference type="CDD" id="cd14066">
    <property type="entry name" value="STKc_IRAK"/>
    <property type="match status" value="1"/>
</dbReference>
<dbReference type="InterPro" id="IPR000719">
    <property type="entry name" value="Prot_kinase_dom"/>
</dbReference>
<evidence type="ECO:0000256" key="8">
    <source>
        <dbReference type="ARBA" id="ARBA00022614"/>
    </source>
</evidence>
<evidence type="ECO:0000313" key="28">
    <source>
        <dbReference type="Proteomes" id="UP000663760"/>
    </source>
</evidence>
<evidence type="ECO:0000256" key="16">
    <source>
        <dbReference type="ARBA" id="ARBA00022989"/>
    </source>
</evidence>
<dbReference type="GO" id="GO:0009945">
    <property type="term" value="P:radial axis specification"/>
    <property type="evidence" value="ECO:0007669"/>
    <property type="project" value="UniProtKB-ARBA"/>
</dbReference>
<keyword evidence="15 22" id="KW-0067">ATP-binding</keyword>
<dbReference type="InterPro" id="IPR003591">
    <property type="entry name" value="Leu-rich_rpt_typical-subtyp"/>
</dbReference>
<evidence type="ECO:0000256" key="9">
    <source>
        <dbReference type="ARBA" id="ARBA00022679"/>
    </source>
</evidence>
<keyword evidence="5" id="KW-1003">Cell membrane</keyword>
<evidence type="ECO:0000256" key="11">
    <source>
        <dbReference type="ARBA" id="ARBA00022729"/>
    </source>
</evidence>
<evidence type="ECO:0000256" key="4">
    <source>
        <dbReference type="ARBA" id="ARBA00022473"/>
    </source>
</evidence>
<evidence type="ECO:0000256" key="12">
    <source>
        <dbReference type="ARBA" id="ARBA00022737"/>
    </source>
</evidence>
<dbReference type="GO" id="GO:0005886">
    <property type="term" value="C:plasma membrane"/>
    <property type="evidence" value="ECO:0007669"/>
    <property type="project" value="UniProtKB-SubCell"/>
</dbReference>
<dbReference type="FunFam" id="3.80.10.10:FF:000679">
    <property type="entry name" value="LRR receptor-like serine/threonine-protein kinase RPK2"/>
    <property type="match status" value="1"/>
</dbReference>
<feature type="compositionally biased region" description="Pro residues" evidence="23">
    <location>
        <begin position="901"/>
        <end position="918"/>
    </location>
</feature>
<evidence type="ECO:0000256" key="2">
    <source>
        <dbReference type="ARBA" id="ARBA00008684"/>
    </source>
</evidence>
<keyword evidence="28" id="KW-1185">Reference proteome</keyword>
<dbReference type="Pfam" id="PF00069">
    <property type="entry name" value="Pkinase"/>
    <property type="match status" value="1"/>
</dbReference>
<evidence type="ECO:0000256" key="20">
    <source>
        <dbReference type="ARBA" id="ARBA00047899"/>
    </source>
</evidence>
<dbReference type="GO" id="GO:0004674">
    <property type="term" value="F:protein serine/threonine kinase activity"/>
    <property type="evidence" value="ECO:0007669"/>
    <property type="project" value="UniProtKB-KW"/>
</dbReference>
<evidence type="ECO:0000256" key="21">
    <source>
        <dbReference type="ARBA" id="ARBA00048679"/>
    </source>
</evidence>
<comment type="catalytic activity">
    <reaction evidence="21">
        <text>L-seryl-[protein] + ATP = O-phospho-L-seryl-[protein] + ADP + H(+)</text>
        <dbReference type="Rhea" id="RHEA:17989"/>
        <dbReference type="Rhea" id="RHEA-COMP:9863"/>
        <dbReference type="Rhea" id="RHEA-COMP:11604"/>
        <dbReference type="ChEBI" id="CHEBI:15378"/>
        <dbReference type="ChEBI" id="CHEBI:29999"/>
        <dbReference type="ChEBI" id="CHEBI:30616"/>
        <dbReference type="ChEBI" id="CHEBI:83421"/>
        <dbReference type="ChEBI" id="CHEBI:456216"/>
        <dbReference type="EC" id="2.7.11.1"/>
    </reaction>
</comment>
<dbReference type="Gene3D" id="1.10.510.10">
    <property type="entry name" value="Transferase(Phosphotransferase) domain 1"/>
    <property type="match status" value="1"/>
</dbReference>
<keyword evidence="13 22" id="KW-0547">Nucleotide-binding</keyword>
<gene>
    <name evidence="27" type="ORF">SI8410_03004179</name>
</gene>
<keyword evidence="12" id="KW-0677">Repeat</keyword>
<dbReference type="GO" id="GO:0009414">
    <property type="term" value="P:response to water deprivation"/>
    <property type="evidence" value="ECO:0007669"/>
    <property type="project" value="UniProtKB-ARBA"/>
</dbReference>
<dbReference type="PANTHER" id="PTHR48056">
    <property type="entry name" value="LRR RECEPTOR-LIKE SERINE/THREONINE-PROTEIN KINASE-RELATED"/>
    <property type="match status" value="1"/>
</dbReference>
<evidence type="ECO:0000256" key="7">
    <source>
        <dbReference type="ARBA" id="ARBA00022553"/>
    </source>
</evidence>